<dbReference type="EMBL" id="JBHRYN010000011">
    <property type="protein sequence ID" value="MFC3701806.1"/>
    <property type="molecule type" value="Genomic_DNA"/>
</dbReference>
<organism evidence="1 2">
    <name type="scientific">Reinekea marina</name>
    <dbReference type="NCBI Taxonomy" id="1310421"/>
    <lineage>
        <taxon>Bacteria</taxon>
        <taxon>Pseudomonadati</taxon>
        <taxon>Pseudomonadota</taxon>
        <taxon>Gammaproteobacteria</taxon>
        <taxon>Oceanospirillales</taxon>
        <taxon>Saccharospirillaceae</taxon>
        <taxon>Reinekea</taxon>
    </lineage>
</organism>
<proteinExistence type="predicted"/>
<protein>
    <submittedName>
        <fullName evidence="1">Uncharacterized protein</fullName>
    </submittedName>
</protein>
<evidence type="ECO:0000313" key="1">
    <source>
        <dbReference type="EMBL" id="MFC3701806.1"/>
    </source>
</evidence>
<keyword evidence="2" id="KW-1185">Reference proteome</keyword>
<gene>
    <name evidence="1" type="ORF">ACFOND_09165</name>
</gene>
<name>A0ABV7WSK1_9GAMM</name>
<reference evidence="2" key="1">
    <citation type="journal article" date="2019" name="Int. J. Syst. Evol. Microbiol.">
        <title>The Global Catalogue of Microorganisms (GCM) 10K type strain sequencing project: providing services to taxonomists for standard genome sequencing and annotation.</title>
        <authorList>
            <consortium name="The Broad Institute Genomics Platform"/>
            <consortium name="The Broad Institute Genome Sequencing Center for Infectious Disease"/>
            <person name="Wu L."/>
            <person name="Ma J."/>
        </authorList>
    </citation>
    <scope>NUCLEOTIDE SEQUENCE [LARGE SCALE GENOMIC DNA]</scope>
    <source>
        <strain evidence="2">CECT 8288</strain>
    </source>
</reference>
<dbReference type="PROSITE" id="PS51257">
    <property type="entry name" value="PROKAR_LIPOPROTEIN"/>
    <property type="match status" value="1"/>
</dbReference>
<dbReference type="RefSeq" id="WP_290283183.1">
    <property type="nucleotide sequence ID" value="NZ_JAUFQI010000001.1"/>
</dbReference>
<accession>A0ABV7WSK1</accession>
<sequence>MKLVKTLGMISSASILVACGGGSGSGGDVSDVVSIALTGSAALPNQMALVTPSDDSERSLQRSLAQREVYNTSNYAGSSDYAKSHQNLYVWLDAVEPISFIDDFLCFTGQTKPLAMLGEGDYVAWADAGRCFDENDGSDQQQGSGSSDQVPSYVTIVANSSQNSATDPLVLNAWIEDYSGQSGEGEGGGPDAIKLLGTVSKTPTDDNPFGVFSLTYGLLPSLNSTQSDSTGYGEVTSSETSDGGASFTLYQLDTQQQQSQSIECTTTASVDYNDATEEGLARTARQCYIENTNTLVADRSGAFALAVNDTYVHMAKASTTAGLSSPDEETCLLRNEFNEVAWNYGLFNKTSGAEVAINSGMQLKVDADGDGSGNDANGFESWGHIGYHGSWREDGQAFANNENVQRATWDGSTGEQYTVKVAPGRLVKNTVESVNLSALAGVSFNTHIYEGDTHLLASATDFNGDSDTTDSLELVIEVNGASNGFEVVGIQDGWGDSGPQITNVSPAVAINLNADRMLYLWSNQLGGNVKYKSNSTSLKLFARSYVNGSETGSGELFDSTASADLVCVERCLKADVSKADLAGDWDAVFDTDAQTVVNYDFTQSGLTLVSNGGTNAIGYASDVTSSDVQSSQNWQWGLETGPMVPAGSINTASDFYAGLENGDITEFYHWETGMNAWQQQVVLVDQNSEAVAFDQPIAFKYTHEQANDRNNSSAHNGAVFFLEYGGKGQLHGLPWEGSENGWNPILSLADGTIMGGNDQYVIKALDVEQKMATTALSNCSALPLTEPSQAVPTSIAQAVFNIGAMPNVGDQPPAVIDGEVVE</sequence>
<dbReference type="Proteomes" id="UP001595710">
    <property type="component" value="Unassembled WGS sequence"/>
</dbReference>
<comment type="caution">
    <text evidence="1">The sequence shown here is derived from an EMBL/GenBank/DDBJ whole genome shotgun (WGS) entry which is preliminary data.</text>
</comment>
<evidence type="ECO:0000313" key="2">
    <source>
        <dbReference type="Proteomes" id="UP001595710"/>
    </source>
</evidence>